<proteinExistence type="predicted"/>
<protein>
    <submittedName>
        <fullName evidence="4">Dihydroxyacetone (Glycerone) kinase, DhaL subunit</fullName>
        <ecNumber evidence="4">2.7.1.-</ecNumber>
    </submittedName>
</protein>
<evidence type="ECO:0000256" key="2">
    <source>
        <dbReference type="ARBA" id="ARBA00022777"/>
    </source>
</evidence>
<dbReference type="GO" id="GO:0005829">
    <property type="term" value="C:cytosol"/>
    <property type="evidence" value="ECO:0007669"/>
    <property type="project" value="TreeGrafter"/>
</dbReference>
<dbReference type="KEGG" id="mcd:MCRO_0436"/>
<keyword evidence="5" id="KW-1185">Reference proteome</keyword>
<dbReference type="SMART" id="SM01120">
    <property type="entry name" value="Dak2"/>
    <property type="match status" value="1"/>
</dbReference>
<evidence type="ECO:0000256" key="1">
    <source>
        <dbReference type="ARBA" id="ARBA00022679"/>
    </source>
</evidence>
<reference evidence="5" key="1">
    <citation type="submission" date="2010-03" db="EMBL/GenBank/DDBJ databases">
        <title>The complete genome of Mycoplasma crocodyli MP145.</title>
        <authorList>
            <person name="Glass J.I."/>
            <person name="Durkin A.S."/>
            <person name="Hostetler J."/>
            <person name="Jackson J."/>
            <person name="Johnson J."/>
            <person name="May M.A."/>
            <person name="Paralanov V."/>
            <person name="Radune D."/>
            <person name="Szczypinski B."/>
            <person name="Brown D.R."/>
        </authorList>
    </citation>
    <scope>NUCLEOTIDE SEQUENCE [LARGE SCALE GENOMIC DNA]</scope>
    <source>
        <strain evidence="5">ATCC 51981 / MP145</strain>
    </source>
</reference>
<dbReference type="InterPro" id="IPR004007">
    <property type="entry name" value="DhaL_dom"/>
</dbReference>
<reference evidence="4 5" key="3">
    <citation type="journal article" date="2011" name="J. Bacteriol.">
        <title>Genome sequences of Mycoplasma alligatoris A21JP2T and Mycoplasma crocodyli MP145T.</title>
        <authorList>
            <person name="Brown D.R."/>
            <person name="Farmerie W.G."/>
            <person name="May M."/>
            <person name="Benders G.A."/>
            <person name="Durkin A.S."/>
            <person name="Hlavinka K."/>
            <person name="Hostetler J."/>
            <person name="Jackson J."/>
            <person name="Johnson J."/>
            <person name="Miller R.H."/>
            <person name="Paralanov V."/>
            <person name="Radune D."/>
            <person name="Szczypinski B."/>
            <person name="Glass J.I."/>
        </authorList>
    </citation>
    <scope>NUCLEOTIDE SEQUENCE [LARGE SCALE GENOMIC DNA]</scope>
    <source>
        <strain evidence="5">ATCC 51981 / MP145</strain>
    </source>
</reference>
<dbReference type="PANTHER" id="PTHR28629">
    <property type="entry name" value="TRIOKINASE/FMN CYCLASE"/>
    <property type="match status" value="1"/>
</dbReference>
<sequence length="199" mass="22167">MTFEILVKKINEVIEQNKNYLSDLDSQIGDGDHGTNVSRALNKVVENLDSLASLPLDAKIGKCAMLLISNVGGASGPLLGTWLMAFSKKIKDQTFELKTFLDAFSFANENLKARGKTEYRNKTMYDILFAVEQATKDVKDFNEFVKKAYHAAKDENEFIKNIAARSGRASYLGERSIGVNDPGATTIYLIFELLNKEVK</sequence>
<keyword evidence="2 4" id="KW-0418">Kinase</keyword>
<dbReference type="STRING" id="512564.MCRO_0436"/>
<organism evidence="4 5">
    <name type="scientific">Mycoplasma crocodyli (strain ATCC 51981 / MP145)</name>
    <dbReference type="NCBI Taxonomy" id="512564"/>
    <lineage>
        <taxon>Bacteria</taxon>
        <taxon>Bacillati</taxon>
        <taxon>Mycoplasmatota</taxon>
        <taxon>Mollicutes</taxon>
        <taxon>Mycoplasmataceae</taxon>
        <taxon>Mycoplasma</taxon>
    </lineage>
</organism>
<reference key="2">
    <citation type="submission" date="2010-03" db="EMBL/GenBank/DDBJ databases">
        <authorList>
            <person name="Ma Z."/>
            <person name="Wang X."/>
            <person name="Liu H."/>
        </authorList>
    </citation>
    <scope>NUCLEOTIDE SEQUENCE</scope>
    <source>
        <strain>MP145</strain>
    </source>
</reference>
<name>D5E5M2_MYCCM</name>
<keyword evidence="1 4" id="KW-0808">Transferase</keyword>
<dbReference type="Pfam" id="PF02734">
    <property type="entry name" value="Dak2"/>
    <property type="match status" value="1"/>
</dbReference>
<dbReference type="HOGENOM" id="CLU_066424_5_0_14"/>
<dbReference type="RefSeq" id="WP_013054497.1">
    <property type="nucleotide sequence ID" value="NC_014014.1"/>
</dbReference>
<evidence type="ECO:0000259" key="3">
    <source>
        <dbReference type="PROSITE" id="PS51480"/>
    </source>
</evidence>
<dbReference type="Gene3D" id="1.25.40.340">
    <property type="match status" value="1"/>
</dbReference>
<dbReference type="GO" id="GO:0004371">
    <property type="term" value="F:glycerone kinase activity"/>
    <property type="evidence" value="ECO:0007669"/>
    <property type="project" value="InterPro"/>
</dbReference>
<evidence type="ECO:0000313" key="4">
    <source>
        <dbReference type="EMBL" id="ADE19721.1"/>
    </source>
</evidence>
<dbReference type="InterPro" id="IPR012737">
    <property type="entry name" value="DhaK_L_YcgS"/>
</dbReference>
<dbReference type="PANTHER" id="PTHR28629:SF4">
    <property type="entry name" value="TRIOKINASE_FMN CYCLASE"/>
    <property type="match status" value="1"/>
</dbReference>
<feature type="domain" description="DhaL" evidence="3">
    <location>
        <begin position="1"/>
        <end position="196"/>
    </location>
</feature>
<evidence type="ECO:0000313" key="5">
    <source>
        <dbReference type="Proteomes" id="UP000001845"/>
    </source>
</evidence>
<dbReference type="NCBIfam" id="TIGR02365">
    <property type="entry name" value="dha_L_ycgS"/>
    <property type="match status" value="1"/>
</dbReference>
<dbReference type="EMBL" id="CP001991">
    <property type="protein sequence ID" value="ADE19721.1"/>
    <property type="molecule type" value="Genomic_DNA"/>
</dbReference>
<dbReference type="GO" id="GO:0019563">
    <property type="term" value="P:glycerol catabolic process"/>
    <property type="evidence" value="ECO:0007669"/>
    <property type="project" value="TreeGrafter"/>
</dbReference>
<dbReference type="FunFam" id="1.25.40.340:FF:000002">
    <property type="entry name" value="Dihydroxyacetone kinase, L subunit"/>
    <property type="match status" value="1"/>
</dbReference>
<dbReference type="OrthoDB" id="9800291at2"/>
<gene>
    <name evidence="4" type="primary">dhaL</name>
    <name evidence="4" type="ordered locus">MCRO_0436</name>
</gene>
<dbReference type="PROSITE" id="PS51480">
    <property type="entry name" value="DHAL"/>
    <property type="match status" value="1"/>
</dbReference>
<accession>D5E5M2</accession>
<dbReference type="eggNOG" id="COG1461">
    <property type="taxonomic scope" value="Bacteria"/>
</dbReference>
<dbReference type="Proteomes" id="UP000001845">
    <property type="component" value="Chromosome"/>
</dbReference>
<dbReference type="InterPro" id="IPR036117">
    <property type="entry name" value="DhaL_dom_sf"/>
</dbReference>
<dbReference type="SUPFAM" id="SSF101473">
    <property type="entry name" value="DhaL-like"/>
    <property type="match status" value="1"/>
</dbReference>
<dbReference type="EC" id="2.7.1.-" evidence="4"/>
<dbReference type="InterPro" id="IPR050861">
    <property type="entry name" value="Dihydroxyacetone_Kinase"/>
</dbReference>
<dbReference type="AlphaFoldDB" id="D5E5M2"/>